<sequence length="741" mass="79749">MATPAYGRMESGGIRPQMKMRWLLVIIAIIVTTVTPENVEVCSGEIFSARCGSDEVIVMDTAIYGRMSVGKCIRKQQDHMGCSNEVLALADRWCSGRRSCQTIIPNPELDVANQDCQEYLKLYFKVTYHCIKVFAEEPSKCETLARVALPASHGFISSQVTDETGCVSLRAPGIIQAASGQRIKFTLLDFATTKRKRSAGPVYGYIMDKTVQINKTIYGGGQRERDIYTSESAVVEIALSTKDERHQDGDFLLKYEAVGCADLDTPPDAWYKRKGNNATIGCKNNPRIWKLRCDGRKWIGTVGNCSLASIGASTEEEEKTGLSFMFFIITGVAAAIVLLVIVVVVACVCHKKKSINDESRRTVITPTSPSRSGTTTSGRKPAAGKYKSIECTGPDDLVYNVNARHQPITFNKDGISPMCDRPRLDPGSALAQVMMLTQPEPAYQPNADLLDLTTPSPTEVDSSATSMAASATTLGPPPALPDCPPPGGVPQPHAQYEMVQVKMRPKSIYKDGDPNGRPLGGGTSRPEPPTPKTPPLPTRKEPLSLVSSSDSSPTSPEPGTDIPEVDGIYVNESVALSAGLRTPGGVGSPTVPRRPPRKCDDEKRTGDSTRTPSPGNVPMIAAVELAASLARQVAKEPEVAPPTCAEDPDPDAPDDLPPPPPPPEENYYNLDELTGVPKEDPTIPILPDPPVPPAPLESYYSNDPQCLPPVSTAPSAVQPCGECYYNNCDCPGDARKKGVNV</sequence>
<evidence type="ECO:0000313" key="5">
    <source>
        <dbReference type="Proteomes" id="UP001208570"/>
    </source>
</evidence>
<proteinExistence type="predicted"/>
<dbReference type="PANTHER" id="PTHR46780">
    <property type="entry name" value="PROTEIN EVA-1"/>
    <property type="match status" value="1"/>
</dbReference>
<feature type="compositionally biased region" description="Pro residues" evidence="1">
    <location>
        <begin position="684"/>
        <end position="695"/>
    </location>
</feature>
<feature type="region of interest" description="Disordered" evidence="1">
    <location>
        <begin position="359"/>
        <end position="387"/>
    </location>
</feature>
<organism evidence="4 5">
    <name type="scientific">Paralvinella palmiformis</name>
    <dbReference type="NCBI Taxonomy" id="53620"/>
    <lineage>
        <taxon>Eukaryota</taxon>
        <taxon>Metazoa</taxon>
        <taxon>Spiralia</taxon>
        <taxon>Lophotrochozoa</taxon>
        <taxon>Annelida</taxon>
        <taxon>Polychaeta</taxon>
        <taxon>Sedentaria</taxon>
        <taxon>Canalipalpata</taxon>
        <taxon>Terebellida</taxon>
        <taxon>Terebelliformia</taxon>
        <taxon>Alvinellidae</taxon>
        <taxon>Paralvinella</taxon>
    </lineage>
</organism>
<comment type="caution">
    <text evidence="4">The sequence shown here is derived from an EMBL/GenBank/DDBJ whole genome shotgun (WGS) entry which is preliminary data.</text>
</comment>
<feature type="chain" id="PRO_5041904821" description="SUEL-type lectin domain-containing protein" evidence="3">
    <location>
        <begin position="37"/>
        <end position="741"/>
    </location>
</feature>
<accession>A0AAD9JQE7</accession>
<feature type="transmembrane region" description="Helical" evidence="2">
    <location>
        <begin position="324"/>
        <end position="349"/>
    </location>
</feature>
<dbReference type="CDD" id="cd22823">
    <property type="entry name" value="Gal_Rha_Lectin"/>
    <property type="match status" value="1"/>
</dbReference>
<gene>
    <name evidence="4" type="ORF">LSH36_200g02296</name>
</gene>
<protein>
    <recommendedName>
        <fullName evidence="6">SUEL-type lectin domain-containing protein</fullName>
    </recommendedName>
</protein>
<dbReference type="AlphaFoldDB" id="A0AAD9JQE7"/>
<feature type="region of interest" description="Disordered" evidence="1">
    <location>
        <begin position="451"/>
        <end position="493"/>
    </location>
</feature>
<feature type="compositionally biased region" description="Pro residues" evidence="1">
    <location>
        <begin position="475"/>
        <end position="489"/>
    </location>
</feature>
<feature type="compositionally biased region" description="Low complexity" evidence="1">
    <location>
        <begin position="543"/>
        <end position="561"/>
    </location>
</feature>
<evidence type="ECO:0000313" key="4">
    <source>
        <dbReference type="EMBL" id="KAK2157037.1"/>
    </source>
</evidence>
<feature type="compositionally biased region" description="Low complexity" evidence="1">
    <location>
        <begin position="462"/>
        <end position="473"/>
    </location>
</feature>
<feature type="compositionally biased region" description="Basic and acidic residues" evidence="1">
    <location>
        <begin position="597"/>
        <end position="607"/>
    </location>
</feature>
<feature type="compositionally biased region" description="Pro residues" evidence="1">
    <location>
        <begin position="526"/>
        <end position="537"/>
    </location>
</feature>
<evidence type="ECO:0000256" key="2">
    <source>
        <dbReference type="SAM" id="Phobius"/>
    </source>
</evidence>
<feature type="region of interest" description="Disordered" evidence="1">
    <location>
        <begin position="632"/>
        <end position="705"/>
    </location>
</feature>
<dbReference type="EMBL" id="JAODUP010000200">
    <property type="protein sequence ID" value="KAK2157037.1"/>
    <property type="molecule type" value="Genomic_DNA"/>
</dbReference>
<keyword evidence="2" id="KW-1133">Transmembrane helix</keyword>
<evidence type="ECO:0008006" key="6">
    <source>
        <dbReference type="Google" id="ProtNLM"/>
    </source>
</evidence>
<keyword evidence="2" id="KW-0812">Transmembrane</keyword>
<evidence type="ECO:0000256" key="1">
    <source>
        <dbReference type="SAM" id="MobiDB-lite"/>
    </source>
</evidence>
<feature type="compositionally biased region" description="Pro residues" evidence="1">
    <location>
        <begin position="655"/>
        <end position="664"/>
    </location>
</feature>
<keyword evidence="5" id="KW-1185">Reference proteome</keyword>
<dbReference type="InterPro" id="IPR043159">
    <property type="entry name" value="Lectin_gal-bd_sf"/>
</dbReference>
<evidence type="ECO:0000256" key="3">
    <source>
        <dbReference type="SAM" id="SignalP"/>
    </source>
</evidence>
<keyword evidence="2" id="KW-0472">Membrane</keyword>
<keyword evidence="3" id="KW-0732">Signal</keyword>
<dbReference type="Proteomes" id="UP001208570">
    <property type="component" value="Unassembled WGS sequence"/>
</dbReference>
<name>A0AAD9JQE7_9ANNE</name>
<feature type="compositionally biased region" description="Low complexity" evidence="1">
    <location>
        <begin position="365"/>
        <end position="379"/>
    </location>
</feature>
<feature type="region of interest" description="Disordered" evidence="1">
    <location>
        <begin position="507"/>
        <end position="620"/>
    </location>
</feature>
<feature type="signal peptide" evidence="3">
    <location>
        <begin position="1"/>
        <end position="36"/>
    </location>
</feature>
<reference evidence="4" key="1">
    <citation type="journal article" date="2023" name="Mol. Biol. Evol.">
        <title>Third-Generation Sequencing Reveals the Adaptive Role of the Epigenome in Three Deep-Sea Polychaetes.</title>
        <authorList>
            <person name="Perez M."/>
            <person name="Aroh O."/>
            <person name="Sun Y."/>
            <person name="Lan Y."/>
            <person name="Juniper S.K."/>
            <person name="Young C.R."/>
            <person name="Angers B."/>
            <person name="Qian P.Y."/>
        </authorList>
    </citation>
    <scope>NUCLEOTIDE SEQUENCE</scope>
    <source>
        <strain evidence="4">P08H-3</strain>
    </source>
</reference>
<dbReference type="Gene3D" id="2.60.120.740">
    <property type="match status" value="1"/>
</dbReference>